<dbReference type="InterPro" id="IPR041522">
    <property type="entry name" value="CdaR_GGDEF"/>
</dbReference>
<evidence type="ECO:0000259" key="2">
    <source>
        <dbReference type="SMART" id="SM00065"/>
    </source>
</evidence>
<comment type="similarity">
    <text evidence="1">Belongs to the CdaR family.</text>
</comment>
<comment type="caution">
    <text evidence="3">The sequence shown here is derived from an EMBL/GenBank/DDBJ whole genome shotgun (WGS) entry which is preliminary data.</text>
</comment>
<protein>
    <submittedName>
        <fullName evidence="3">Helix-turn-helix domain-containing protein</fullName>
    </submittedName>
</protein>
<organism evidence="3 4">
    <name type="scientific">Streptomyces incanus</name>
    <dbReference type="NCBI Taxonomy" id="887453"/>
    <lineage>
        <taxon>Bacteria</taxon>
        <taxon>Bacillati</taxon>
        <taxon>Actinomycetota</taxon>
        <taxon>Actinomycetes</taxon>
        <taxon>Kitasatosporales</taxon>
        <taxon>Streptomycetaceae</taxon>
        <taxon>Streptomyces</taxon>
    </lineage>
</organism>
<dbReference type="Gene3D" id="3.30.450.40">
    <property type="match status" value="1"/>
</dbReference>
<feature type="domain" description="GAF" evidence="2">
    <location>
        <begin position="23"/>
        <end position="167"/>
    </location>
</feature>
<dbReference type="InterPro" id="IPR025736">
    <property type="entry name" value="PucR_C-HTH_dom"/>
</dbReference>
<reference evidence="4" key="1">
    <citation type="journal article" date="2019" name="Int. J. Syst. Evol. Microbiol.">
        <title>The Global Catalogue of Microorganisms (GCM) 10K type strain sequencing project: providing services to taxonomists for standard genome sequencing and annotation.</title>
        <authorList>
            <consortium name="The Broad Institute Genomics Platform"/>
            <consortium name="The Broad Institute Genome Sequencing Center for Infectious Disease"/>
            <person name="Wu L."/>
            <person name="Ma J."/>
        </authorList>
    </citation>
    <scope>NUCLEOTIDE SEQUENCE [LARGE SCALE GENOMIC DNA]</scope>
    <source>
        <strain evidence="4">JCM 13852</strain>
    </source>
</reference>
<accession>A0ABW0XWW3</accession>
<name>A0ABW0XWW3_9ACTN</name>
<dbReference type="Proteomes" id="UP001596183">
    <property type="component" value="Unassembled WGS sequence"/>
</dbReference>
<dbReference type="EMBL" id="JBHSPC010000085">
    <property type="protein sequence ID" value="MFC5673391.1"/>
    <property type="molecule type" value="Genomic_DNA"/>
</dbReference>
<dbReference type="InterPro" id="IPR051448">
    <property type="entry name" value="CdaR-like_regulators"/>
</dbReference>
<dbReference type="Pfam" id="PF13556">
    <property type="entry name" value="HTH_30"/>
    <property type="match status" value="1"/>
</dbReference>
<dbReference type="PANTHER" id="PTHR33744:SF1">
    <property type="entry name" value="DNA-BINDING TRANSCRIPTIONAL ACTIVATOR ADER"/>
    <property type="match status" value="1"/>
</dbReference>
<evidence type="ECO:0000313" key="4">
    <source>
        <dbReference type="Proteomes" id="UP001596183"/>
    </source>
</evidence>
<evidence type="ECO:0000313" key="3">
    <source>
        <dbReference type="EMBL" id="MFC5673391.1"/>
    </source>
</evidence>
<dbReference type="Pfam" id="PF17853">
    <property type="entry name" value="GGDEF_2"/>
    <property type="match status" value="1"/>
</dbReference>
<gene>
    <name evidence="3" type="ORF">ACFP2V_25770</name>
</gene>
<dbReference type="InterPro" id="IPR003018">
    <property type="entry name" value="GAF"/>
</dbReference>
<dbReference type="PANTHER" id="PTHR33744">
    <property type="entry name" value="CARBOHYDRATE DIACID REGULATOR"/>
    <property type="match status" value="1"/>
</dbReference>
<sequence>MPTSELSAADVLIAVRDIAETTTAREVPASALVAARSMLGVDAAVWMDVEGDEVTIQAVSGFLQPETHRSLRMSAHEGLIGMVLTQGEPVALLDYLRETSTPPSRRELLRREGVVSAAGVPVPGEGSRGVVVLISRTAREFAEAELRMAIGVAGIAQQLRDLRVEAERAAAATRFHRAVDALSLALLRGQSADVALEGTSDILGPRVRVAGLPTPGPAKHASDISEDATKPPLLHVPIPGAEQAQLAAEGGLPESALRTLAQVVGLDFARQRASMETEIRLTDQFVHSLLTADTDELSRLWSSSALLGMDMKVPRAVISISAKEPIGRPLLDRIVREMRSRTFSGQATTYKGAAFLLWPVSDQDAERKLPAQINELLVACRPHQVKAGLGPVCRGADDYPAAVKEAIFARQVAAFSSSGRNLVASKDLGMYRLFAHIGGVEALRGTVRETLGPLLEADAASGSDLTHTLRVYLERDRRIADTARALQVHVNTLRYRIERIGKLLKVDLDDPEARFFVTLALRLFPVVEEDAARAHLLDKG</sequence>
<dbReference type="Gene3D" id="1.10.10.2840">
    <property type="entry name" value="PucR C-terminal helix-turn-helix domain"/>
    <property type="match status" value="1"/>
</dbReference>
<keyword evidence="4" id="KW-1185">Reference proteome</keyword>
<dbReference type="SMART" id="SM00065">
    <property type="entry name" value="GAF"/>
    <property type="match status" value="1"/>
</dbReference>
<dbReference type="RefSeq" id="WP_381217156.1">
    <property type="nucleotide sequence ID" value="NZ_JBHSPC010000085.1"/>
</dbReference>
<dbReference type="InterPro" id="IPR042070">
    <property type="entry name" value="PucR_C-HTH_sf"/>
</dbReference>
<evidence type="ECO:0000256" key="1">
    <source>
        <dbReference type="ARBA" id="ARBA00006754"/>
    </source>
</evidence>
<dbReference type="InterPro" id="IPR029016">
    <property type="entry name" value="GAF-like_dom_sf"/>
</dbReference>
<proteinExistence type="inferred from homology"/>
<dbReference type="SUPFAM" id="SSF55781">
    <property type="entry name" value="GAF domain-like"/>
    <property type="match status" value="1"/>
</dbReference>
<dbReference type="Pfam" id="PF01590">
    <property type="entry name" value="GAF"/>
    <property type="match status" value="1"/>
</dbReference>